<dbReference type="InterPro" id="IPR001789">
    <property type="entry name" value="Sig_transdc_resp-reg_receiver"/>
</dbReference>
<evidence type="ECO:0000313" key="5">
    <source>
        <dbReference type="Proteomes" id="UP000271937"/>
    </source>
</evidence>
<dbReference type="Proteomes" id="UP000271937">
    <property type="component" value="Unassembled WGS sequence"/>
</dbReference>
<dbReference type="InterPro" id="IPR050595">
    <property type="entry name" value="Bact_response_regulator"/>
</dbReference>
<keyword evidence="5" id="KW-1185">Reference proteome</keyword>
<dbReference type="PANTHER" id="PTHR44591">
    <property type="entry name" value="STRESS RESPONSE REGULATOR PROTEIN 1"/>
    <property type="match status" value="1"/>
</dbReference>
<feature type="domain" description="Response regulatory" evidence="3">
    <location>
        <begin position="7"/>
        <end position="128"/>
    </location>
</feature>
<protein>
    <submittedName>
        <fullName evidence="4">Response regulator</fullName>
    </submittedName>
</protein>
<sequence>MTPQKKNIAFVDNDQDETYIFQIALDELEIDYNFHYFKDSISFMDYLNDNSQELPKLIFLNMHLPNKSGLELFQEIRADQNFDFIRTVIYSNSMCEVTISAFKSLGTTDFIVRTPELAEMKNILKRLIVDIESNQTEV</sequence>
<evidence type="ECO:0000256" key="2">
    <source>
        <dbReference type="PROSITE-ProRule" id="PRU00169"/>
    </source>
</evidence>
<name>A0A3P3WEV8_9FLAO</name>
<dbReference type="SUPFAM" id="SSF52172">
    <property type="entry name" value="CheY-like"/>
    <property type="match status" value="1"/>
</dbReference>
<reference evidence="4 5" key="1">
    <citation type="submission" date="2018-11" db="EMBL/GenBank/DDBJ databases">
        <title>Flavobacterium sp. nov., YIM 102600 draft genome.</title>
        <authorList>
            <person name="Li G."/>
            <person name="Jiang Y."/>
        </authorList>
    </citation>
    <scope>NUCLEOTIDE SEQUENCE [LARGE SCALE GENOMIC DNA]</scope>
    <source>
        <strain evidence="4 5">YIM 102600</strain>
    </source>
</reference>
<proteinExistence type="predicted"/>
<comment type="caution">
    <text evidence="4">The sequence shown here is derived from an EMBL/GenBank/DDBJ whole genome shotgun (WGS) entry which is preliminary data.</text>
</comment>
<comment type="caution">
    <text evidence="2">Lacks conserved residue(s) required for the propagation of feature annotation.</text>
</comment>
<gene>
    <name evidence="4" type="ORF">EG849_04950</name>
</gene>
<dbReference type="RefSeq" id="WP_125011981.1">
    <property type="nucleotide sequence ID" value="NZ_RQVR01000004.1"/>
</dbReference>
<evidence type="ECO:0000313" key="4">
    <source>
        <dbReference type="EMBL" id="RRJ92938.1"/>
    </source>
</evidence>
<accession>A0A3P3WEV8</accession>
<dbReference type="PROSITE" id="PS50110">
    <property type="entry name" value="RESPONSE_REGULATORY"/>
    <property type="match status" value="1"/>
</dbReference>
<dbReference type="Gene3D" id="3.40.50.2300">
    <property type="match status" value="1"/>
</dbReference>
<dbReference type="InterPro" id="IPR011006">
    <property type="entry name" value="CheY-like_superfamily"/>
</dbReference>
<dbReference type="EMBL" id="RQVR01000004">
    <property type="protein sequence ID" value="RRJ92938.1"/>
    <property type="molecule type" value="Genomic_DNA"/>
</dbReference>
<dbReference type="GO" id="GO:0000160">
    <property type="term" value="P:phosphorelay signal transduction system"/>
    <property type="evidence" value="ECO:0007669"/>
    <property type="project" value="InterPro"/>
</dbReference>
<evidence type="ECO:0000259" key="3">
    <source>
        <dbReference type="PROSITE" id="PS50110"/>
    </source>
</evidence>
<dbReference type="PANTHER" id="PTHR44591:SF3">
    <property type="entry name" value="RESPONSE REGULATORY DOMAIN-CONTAINING PROTEIN"/>
    <property type="match status" value="1"/>
</dbReference>
<evidence type="ECO:0000256" key="1">
    <source>
        <dbReference type="ARBA" id="ARBA00022553"/>
    </source>
</evidence>
<keyword evidence="1" id="KW-0597">Phosphoprotein</keyword>
<dbReference type="AlphaFoldDB" id="A0A3P3WEV8"/>
<dbReference type="OrthoDB" id="7631574at2"/>
<organism evidence="4 5">
    <name type="scientific">Flavobacterium macacae</name>
    <dbReference type="NCBI Taxonomy" id="2488993"/>
    <lineage>
        <taxon>Bacteria</taxon>
        <taxon>Pseudomonadati</taxon>
        <taxon>Bacteroidota</taxon>
        <taxon>Flavobacteriia</taxon>
        <taxon>Flavobacteriales</taxon>
        <taxon>Flavobacteriaceae</taxon>
        <taxon>Flavobacterium</taxon>
    </lineage>
</organism>